<accession>A0A6I1WG75</accession>
<dbReference type="InterPro" id="IPR036390">
    <property type="entry name" value="WH_DNA-bd_sf"/>
</dbReference>
<evidence type="ECO:0000259" key="5">
    <source>
        <dbReference type="PROSITE" id="PS50931"/>
    </source>
</evidence>
<dbReference type="SUPFAM" id="SSF53850">
    <property type="entry name" value="Periplasmic binding protein-like II"/>
    <property type="match status" value="1"/>
</dbReference>
<evidence type="ECO:0000313" key="6">
    <source>
        <dbReference type="EMBL" id="MQT72816.1"/>
    </source>
</evidence>
<reference evidence="8 9" key="1">
    <citation type="submission" date="2019-10" db="EMBL/GenBank/DDBJ databases">
        <title>Evaluation of single-gene subtyping targets for Pseudomonas.</title>
        <authorList>
            <person name="Reichler S.J."/>
            <person name="Orsi R.H."/>
            <person name="Wiedmann M."/>
            <person name="Martin N.H."/>
            <person name="Murphy S.I."/>
        </authorList>
    </citation>
    <scope>NUCLEOTIDE SEQUENCE [LARGE SCALE GENOMIC DNA]</scope>
    <source>
        <strain evidence="7 9">FSL R10-1876</strain>
        <strain evidence="6 8">FSL R10-2932</strain>
    </source>
</reference>
<dbReference type="Pfam" id="PF00126">
    <property type="entry name" value="HTH_1"/>
    <property type="match status" value="1"/>
</dbReference>
<dbReference type="PROSITE" id="PS50931">
    <property type="entry name" value="HTH_LYSR"/>
    <property type="match status" value="1"/>
</dbReference>
<evidence type="ECO:0000313" key="8">
    <source>
        <dbReference type="Proteomes" id="UP000447574"/>
    </source>
</evidence>
<evidence type="ECO:0000256" key="3">
    <source>
        <dbReference type="ARBA" id="ARBA00023125"/>
    </source>
</evidence>
<dbReference type="PANTHER" id="PTHR30126:SF94">
    <property type="entry name" value="LYSR FAMILY TRANSCRIPTIONAL REGULATOR"/>
    <property type="match status" value="1"/>
</dbReference>
<evidence type="ECO:0000256" key="2">
    <source>
        <dbReference type="ARBA" id="ARBA00023015"/>
    </source>
</evidence>
<gene>
    <name evidence="7" type="ORF">GHO28_07635</name>
    <name evidence="6" type="ORF">GHO37_00615</name>
</gene>
<keyword evidence="3" id="KW-0238">DNA-binding</keyword>
<proteinExistence type="inferred from homology"/>
<comment type="caution">
    <text evidence="7">The sequence shown here is derived from an EMBL/GenBank/DDBJ whole genome shotgun (WGS) entry which is preliminary data.</text>
</comment>
<evidence type="ECO:0000313" key="9">
    <source>
        <dbReference type="Proteomes" id="UP000466863"/>
    </source>
</evidence>
<dbReference type="EMBL" id="WIVV01000024">
    <property type="protein sequence ID" value="MQU42381.1"/>
    <property type="molecule type" value="Genomic_DNA"/>
</dbReference>
<dbReference type="PANTHER" id="PTHR30126">
    <property type="entry name" value="HTH-TYPE TRANSCRIPTIONAL REGULATOR"/>
    <property type="match status" value="1"/>
</dbReference>
<dbReference type="Proteomes" id="UP000466863">
    <property type="component" value="Unassembled WGS sequence"/>
</dbReference>
<comment type="similarity">
    <text evidence="1">Belongs to the LysR transcriptional regulatory family.</text>
</comment>
<keyword evidence="2" id="KW-0805">Transcription regulation</keyword>
<dbReference type="InterPro" id="IPR036388">
    <property type="entry name" value="WH-like_DNA-bd_sf"/>
</dbReference>
<dbReference type="EMBL" id="WIWF01000002">
    <property type="protein sequence ID" value="MQT72816.1"/>
    <property type="molecule type" value="Genomic_DNA"/>
</dbReference>
<dbReference type="InterPro" id="IPR000847">
    <property type="entry name" value="LysR_HTH_N"/>
</dbReference>
<keyword evidence="4" id="KW-0804">Transcription</keyword>
<dbReference type="Gene3D" id="3.40.190.290">
    <property type="match status" value="1"/>
</dbReference>
<dbReference type="Pfam" id="PF03466">
    <property type="entry name" value="LysR_substrate"/>
    <property type="match status" value="1"/>
</dbReference>
<dbReference type="GO" id="GO:0000976">
    <property type="term" value="F:transcription cis-regulatory region binding"/>
    <property type="evidence" value="ECO:0007669"/>
    <property type="project" value="TreeGrafter"/>
</dbReference>
<protein>
    <submittedName>
        <fullName evidence="7">LysR family transcriptional regulator</fullName>
    </submittedName>
</protein>
<dbReference type="SUPFAM" id="SSF46785">
    <property type="entry name" value="Winged helix' DNA-binding domain"/>
    <property type="match status" value="1"/>
</dbReference>
<dbReference type="GO" id="GO:0003700">
    <property type="term" value="F:DNA-binding transcription factor activity"/>
    <property type="evidence" value="ECO:0007669"/>
    <property type="project" value="InterPro"/>
</dbReference>
<sequence>MSTIRFLKTFIAVAQYGSFAAAADRVALTNAAVGQQMRALEDEIRRPLFDRSQRQVRLSREGLLLLPKAKKLVADYEAMVAGDEIGLTMEGEVTIGGITSAMGLLANCLVKLKEVYPKVSVTLMTARSDELAHLVLANELDAALLIEATRQDFKGLSWTRLYDEPLVLLASSARSTDTDDAVELLRTQPFIRYDRSTAVGRKVERFFRREGIEPQEILELNSIIGIAELVRQRVGVAIIPLLNNFDWEHDPLLRVLPLPGGVEQRTIGILEQGNKSLITGEIRNFLMAAKPREGR</sequence>
<dbReference type="Gene3D" id="1.10.10.10">
    <property type="entry name" value="Winged helix-like DNA-binding domain superfamily/Winged helix DNA-binding domain"/>
    <property type="match status" value="1"/>
</dbReference>
<evidence type="ECO:0000256" key="1">
    <source>
        <dbReference type="ARBA" id="ARBA00009437"/>
    </source>
</evidence>
<dbReference type="Proteomes" id="UP000447574">
    <property type="component" value="Unassembled WGS sequence"/>
</dbReference>
<feature type="domain" description="HTH lysR-type" evidence="5">
    <location>
        <begin position="1"/>
        <end position="59"/>
    </location>
</feature>
<dbReference type="AlphaFoldDB" id="A0A6I1WG75"/>
<organism evidence="7 9">
    <name type="scientific">Pseudomonas helleri</name>
    <dbReference type="NCBI Taxonomy" id="1608996"/>
    <lineage>
        <taxon>Bacteria</taxon>
        <taxon>Pseudomonadati</taxon>
        <taxon>Pseudomonadota</taxon>
        <taxon>Gammaproteobacteria</taxon>
        <taxon>Pseudomonadales</taxon>
        <taxon>Pseudomonadaceae</taxon>
        <taxon>Pseudomonas</taxon>
    </lineage>
</organism>
<dbReference type="InterPro" id="IPR005119">
    <property type="entry name" value="LysR_subst-bd"/>
</dbReference>
<name>A0A6I1WG75_9PSED</name>
<evidence type="ECO:0000313" key="7">
    <source>
        <dbReference type="EMBL" id="MQU42381.1"/>
    </source>
</evidence>
<dbReference type="RefSeq" id="WP_153355728.1">
    <property type="nucleotide sequence ID" value="NZ_WIVV01000024.1"/>
</dbReference>
<evidence type="ECO:0000256" key="4">
    <source>
        <dbReference type="ARBA" id="ARBA00023163"/>
    </source>
</evidence>